<feature type="compositionally biased region" description="Polar residues" evidence="1">
    <location>
        <begin position="1024"/>
        <end position="1047"/>
    </location>
</feature>
<dbReference type="SMART" id="SM00228">
    <property type="entry name" value="PDZ"/>
    <property type="match status" value="3"/>
</dbReference>
<dbReference type="InterPro" id="IPR001478">
    <property type="entry name" value="PDZ"/>
</dbReference>
<feature type="compositionally biased region" description="Polar residues" evidence="1">
    <location>
        <begin position="955"/>
        <end position="965"/>
    </location>
</feature>
<dbReference type="PANTHER" id="PTHR11324:SF16">
    <property type="entry name" value="PDZ DOMAIN-CONTAINING PROTEIN 2"/>
    <property type="match status" value="1"/>
</dbReference>
<dbReference type="PANTHER" id="PTHR11324">
    <property type="entry name" value="IL16-RELATED"/>
    <property type="match status" value="1"/>
</dbReference>
<dbReference type="CDD" id="cd06758">
    <property type="entry name" value="PDZ2_PDZD2-like"/>
    <property type="match status" value="1"/>
</dbReference>
<keyword evidence="4" id="KW-1185">Reference proteome</keyword>
<feature type="compositionally biased region" description="Basic and acidic residues" evidence="1">
    <location>
        <begin position="579"/>
        <end position="592"/>
    </location>
</feature>
<feature type="domain" description="PDZ" evidence="2">
    <location>
        <begin position="447"/>
        <end position="532"/>
    </location>
</feature>
<feature type="compositionally biased region" description="Low complexity" evidence="1">
    <location>
        <begin position="352"/>
        <end position="367"/>
    </location>
</feature>
<dbReference type="EMBL" id="BLXT01001203">
    <property type="protein sequence ID" value="GFN83472.1"/>
    <property type="molecule type" value="Genomic_DNA"/>
</dbReference>
<feature type="compositionally biased region" description="Polar residues" evidence="1">
    <location>
        <begin position="1118"/>
        <end position="1140"/>
    </location>
</feature>
<feature type="compositionally biased region" description="Polar residues" evidence="1">
    <location>
        <begin position="797"/>
        <end position="815"/>
    </location>
</feature>
<reference evidence="3 4" key="1">
    <citation type="journal article" date="2021" name="Elife">
        <title>Chloroplast acquisition without the gene transfer in kleptoplastic sea slugs, Plakobranchus ocellatus.</title>
        <authorList>
            <person name="Maeda T."/>
            <person name="Takahashi S."/>
            <person name="Yoshida T."/>
            <person name="Shimamura S."/>
            <person name="Takaki Y."/>
            <person name="Nagai Y."/>
            <person name="Toyoda A."/>
            <person name="Suzuki Y."/>
            <person name="Arimoto A."/>
            <person name="Ishii H."/>
            <person name="Satoh N."/>
            <person name="Nishiyama T."/>
            <person name="Hasebe M."/>
            <person name="Maruyama T."/>
            <person name="Minagawa J."/>
            <person name="Obokata J."/>
            <person name="Shigenobu S."/>
        </authorList>
    </citation>
    <scope>NUCLEOTIDE SEQUENCE [LARGE SCALE GENOMIC DNA]</scope>
</reference>
<feature type="compositionally biased region" description="Polar residues" evidence="1">
    <location>
        <begin position="842"/>
        <end position="856"/>
    </location>
</feature>
<feature type="compositionally biased region" description="Polar residues" evidence="1">
    <location>
        <begin position="1079"/>
        <end position="1090"/>
    </location>
</feature>
<feature type="compositionally biased region" description="Polar residues" evidence="1">
    <location>
        <begin position="772"/>
        <end position="785"/>
    </location>
</feature>
<evidence type="ECO:0000259" key="2">
    <source>
        <dbReference type="PROSITE" id="PS50106"/>
    </source>
</evidence>
<name>A0AAV3YM97_9GAST</name>
<dbReference type="Pfam" id="PF00595">
    <property type="entry name" value="PDZ"/>
    <property type="match status" value="3"/>
</dbReference>
<dbReference type="Gene3D" id="2.30.42.10">
    <property type="match status" value="3"/>
</dbReference>
<feature type="region of interest" description="Disordered" evidence="1">
    <location>
        <begin position="772"/>
        <end position="815"/>
    </location>
</feature>
<dbReference type="CDD" id="cd06759">
    <property type="entry name" value="PDZ3_PDZD2-PDZ1_hPro-IL-16-like"/>
    <property type="match status" value="1"/>
</dbReference>
<sequence length="1538" mass="165879">MEQKRWNLTGNTVSCHTSYCRGRRLRKTTLETSRFPRLAAKRETASIRPRPAEVKLMLHLRFQSMACGNFLSISVYTSVVCPTASSPTFGLGIDECLNLLFYGVFSITEGAPAPVVSQYVEGFCTVTVVEETRLILQNAIKSGHVVLTLRRRRKRAVGPPAPPARQTPVLIDSGYRTRSASTDGLCTASPNSDRHRIRDAAGDISAARARSLDEADLPTQPVALADANEDLNISSDDVFVDSTAPCDPLTYANLSHLRYQIPLHSSTECLADPELEQDFTATPADEEGHQPARRSGQLHRRTASVDEGAHHRPHFFLNQNDIGEDRVRQSSSTSTLVDDESGPSSDSRRGSADSVGAALASSAAAASKPPTTFSAGPGGSSGQTHGRKLVERNLHRQRDNSQHRGVMQHPDKPVSYNPVMSMSTFVSEPVGTGLPSSPSSKKRAITKLNLLKDENGLGIHIAGGKGCKKGDIGIFVAAVTEGGAAQRDGRIKKGDELLMINGHSLIGLTHQEAVDALRHTPDLVQMVIASKIKKSASVSSPSSRAQGPRHRQSGDTALSPPSDRSADTGGGSGSNSISQREKQISTRERAVDNVRSPHQVKNGRQKDGTVTSQYDIVGDEAQTSSNHNLMAPEVVAQTPCGTIIKWEEMFEKFQPVEDGTAPRLITKNPSSSSLSSKLIRHTPPVTITVHKGTGGKGLGFSVVGGADSPRGNMGIFVRRIFSHGTVAENGLMREGDEILELNGRSLQGLTHQEALSVFRALKKGPVTLTFRSRLSSPITSQNRSADISPRESPDGSPVSTPNHSPYGSPRNSISDVHSAQLDGQMINKLADTFNTLNSKLAPQNAETSGQGQQVSVVANRGQGSDKDRQGVTKPQEASTGKLMPPKPKPAPKPFSDRTRKSGVPVPKPPSAHDWNDNELYNQAAPGHPQSLTLPSRKVIKNPISYGAPGKPHAGSIQTSQAQNGQAKPIPPNKSINPHQTEFAEVKQTFPEPSTLVLQPNSVMSSPKSSAVVKMHVKPLETHVAQSSPVMHSFKPSNHVSPNNRSPPSTKPVKGPKPGVRNGDYQQLSSPTMRHRSSQDKVNSSLPQQSVDRVDQQLQEKRQQIDVSSPVITPKRNGHTNISHNGSNSSSPVGLPSQMSRTLPRPQLHQKPSNVGGTKPFPLQIDNTIVTKQEDGTKPGPKPVKRAMVPPLPHDYSEDSVGPACYSSLPRGRHQPRGTSRHFPQADHILSFQGYELVGPEAQDDQFLIQKSPSKLPPPNAHFHDYIKVNHMGAPSAEGGAAVSFFHHNQALTRLSSSPTPHHQMDKSSVFSTFGLPHQNTNISYQPAAGSSYKSFTQSSYYRYHSEQAKSTFETNSASESTRTLSCSAASGYDNAQGFSAEISSKMSMSSSIPSQGGMLPSLKMPQMLPLQSVPVLGNHDSHASSKHKQLPGQIAQLGTKCRFEVLLKKESGLSLGINIVRKTVAGVTEVYIQDIIPGSSADKDQRLRKGDCLKTVNGLTIKDLTLLDAHQMFHSLAPGPVHIQAIRDMVRLNLKHSG</sequence>
<proteinExistence type="predicted"/>
<feature type="domain" description="PDZ" evidence="2">
    <location>
        <begin position="686"/>
        <end position="759"/>
    </location>
</feature>
<accession>A0AAV3YM97</accession>
<comment type="caution">
    <text evidence="3">The sequence shown here is derived from an EMBL/GenBank/DDBJ whole genome shotgun (WGS) entry which is preliminary data.</text>
</comment>
<evidence type="ECO:0000256" key="1">
    <source>
        <dbReference type="SAM" id="MobiDB-lite"/>
    </source>
</evidence>
<evidence type="ECO:0000313" key="4">
    <source>
        <dbReference type="Proteomes" id="UP000735302"/>
    </source>
</evidence>
<feature type="compositionally biased region" description="Basic and acidic residues" evidence="1">
    <location>
        <begin position="1091"/>
        <end position="1103"/>
    </location>
</feature>
<dbReference type="InterPro" id="IPR036034">
    <property type="entry name" value="PDZ_sf"/>
</dbReference>
<organism evidence="3 4">
    <name type="scientific">Plakobranchus ocellatus</name>
    <dbReference type="NCBI Taxonomy" id="259542"/>
    <lineage>
        <taxon>Eukaryota</taxon>
        <taxon>Metazoa</taxon>
        <taxon>Spiralia</taxon>
        <taxon>Lophotrochozoa</taxon>
        <taxon>Mollusca</taxon>
        <taxon>Gastropoda</taxon>
        <taxon>Heterobranchia</taxon>
        <taxon>Euthyneura</taxon>
        <taxon>Panpulmonata</taxon>
        <taxon>Sacoglossa</taxon>
        <taxon>Placobranchoidea</taxon>
        <taxon>Plakobranchidae</taxon>
        <taxon>Plakobranchus</taxon>
    </lineage>
</organism>
<feature type="region of interest" description="Disordered" evidence="1">
    <location>
        <begin position="395"/>
        <end position="414"/>
    </location>
</feature>
<dbReference type="Proteomes" id="UP000735302">
    <property type="component" value="Unassembled WGS sequence"/>
</dbReference>
<evidence type="ECO:0000313" key="3">
    <source>
        <dbReference type="EMBL" id="GFN83472.1"/>
    </source>
</evidence>
<feature type="domain" description="PDZ" evidence="2">
    <location>
        <begin position="1444"/>
        <end position="1509"/>
    </location>
</feature>
<feature type="region of interest" description="Disordered" evidence="1">
    <location>
        <begin position="533"/>
        <end position="610"/>
    </location>
</feature>
<feature type="compositionally biased region" description="Low complexity" evidence="1">
    <location>
        <begin position="533"/>
        <end position="543"/>
    </location>
</feature>
<dbReference type="SUPFAM" id="SSF50156">
    <property type="entry name" value="PDZ domain-like"/>
    <property type="match status" value="3"/>
</dbReference>
<feature type="region of interest" description="Disordered" evidence="1">
    <location>
        <begin position="281"/>
        <end position="385"/>
    </location>
</feature>
<gene>
    <name evidence="3" type="ORF">PoB_000997800</name>
</gene>
<protein>
    <submittedName>
        <fullName evidence="3">PDZ domain-containing protein 2-like</fullName>
    </submittedName>
</protein>
<feature type="region of interest" description="Disordered" evidence="1">
    <location>
        <begin position="1024"/>
        <end position="1160"/>
    </location>
</feature>
<dbReference type="PROSITE" id="PS50106">
    <property type="entry name" value="PDZ"/>
    <property type="match status" value="3"/>
</dbReference>
<feature type="region of interest" description="Disordered" evidence="1">
    <location>
        <begin position="842"/>
        <end position="977"/>
    </location>
</feature>